<keyword evidence="5" id="KW-1278">Translocase</keyword>
<feature type="transmembrane region" description="Helical" evidence="8">
    <location>
        <begin position="225"/>
        <end position="244"/>
    </location>
</feature>
<dbReference type="GO" id="GO:0005524">
    <property type="term" value="F:ATP binding"/>
    <property type="evidence" value="ECO:0007669"/>
    <property type="project" value="UniProtKB-KW"/>
</dbReference>
<sequence>MPQSFYGLATSEAQKRLVKYGPNKINDASHSTALKILLRQIKGNFIVYLLAFSAAISFAIGKIETTYALFAVVLVVIFFGFIQEYKAERAVSALKNMLTAVTLVVRDGKEQQLQSAELVPGDIVILRNGERVPADAAVLEQKSLLVNEAVLTGESKEIAKNVCENAEKCDESNTVYMGTFIVGGHCVAQVLHTGMNSRFGKIALLISTAEKELTLQKKVNAIGKYMVIAGILVSIATGGLMFARNPVLDWANLTEIIILVVALSVSSFPEGLPVVLTTTLALGASKMARNNAIVNRMSVIETLGETTVICSDKTGTLTTGHMTVKRIFCGEDMYEVTGAGLELAGSILLLPPQAGKPNEIKPNNLTPEMQRLIKCCVVCNDAIISNRKNGKDLEILGSPTEAALLVLGAKTSLYKEDLELNRLEELPFSSERKAMSVLVEEGVERVIYAKGAPEMILNKCTLVARRGMENSLTESDRNTIKTLVDELAKASYRTLALAYKRVEEFSITKYDYKEEDLVLLGLLALEDPPREGVTESIAVAAKAGIETKIVTGDNIGTAISIGRQIGLEGKSMEGVELDDLSDEELAKIVESIRIFARVRPEHKIRIVRALKQNGHIVAMTGDGVNDAPALKEAHVGIAMGRNGTDVSRAAADITLKDDNYSTIVAAIKEGRAVFNNIQKFVTYQLSCNFAELAILFIGTLVAPFLGWHIPLITAIQILFMNLVTDSIPAITLGFNPTSPDIMLGKPINSKKIINRFTLGTLVLSGTVMAVFTLAASYFSFNVWNQNNTLAATTTLATLICVEVITAFTFRSFRKPVLSRSPFVNMPLVWAALGSLTATIAIIYTPLNVFFETTPIGVKNWALVAGLCLGISLVFDLIKLVKPQTQHA</sequence>
<keyword evidence="4" id="KW-0067">ATP-binding</keyword>
<evidence type="ECO:0000256" key="4">
    <source>
        <dbReference type="ARBA" id="ARBA00022840"/>
    </source>
</evidence>
<feature type="transmembrane region" description="Helical" evidence="8">
    <location>
        <begin position="821"/>
        <end position="843"/>
    </location>
</feature>
<dbReference type="SMART" id="SM00831">
    <property type="entry name" value="Cation_ATPase_N"/>
    <property type="match status" value="1"/>
</dbReference>
<dbReference type="PRINTS" id="PR00120">
    <property type="entry name" value="HATPASE"/>
</dbReference>
<evidence type="ECO:0000256" key="2">
    <source>
        <dbReference type="ARBA" id="ARBA00022692"/>
    </source>
</evidence>
<dbReference type="SFLD" id="SFLDG00002">
    <property type="entry name" value="C1.7:_P-type_atpase_like"/>
    <property type="match status" value="1"/>
</dbReference>
<dbReference type="EMBL" id="LCJU01000029">
    <property type="protein sequence ID" value="KKT83980.1"/>
    <property type="molecule type" value="Genomic_DNA"/>
</dbReference>
<evidence type="ECO:0000256" key="8">
    <source>
        <dbReference type="SAM" id="Phobius"/>
    </source>
</evidence>
<dbReference type="Gene3D" id="1.20.1110.10">
    <property type="entry name" value="Calcium-transporting ATPase, transmembrane domain"/>
    <property type="match status" value="1"/>
</dbReference>
<dbReference type="Pfam" id="PF13246">
    <property type="entry name" value="Cation_ATPase"/>
    <property type="match status" value="1"/>
</dbReference>
<dbReference type="PANTHER" id="PTHR42861">
    <property type="entry name" value="CALCIUM-TRANSPORTING ATPASE"/>
    <property type="match status" value="1"/>
</dbReference>
<dbReference type="PRINTS" id="PR00119">
    <property type="entry name" value="CATATPASE"/>
</dbReference>
<name>A0A0G1KKF4_UNCKA</name>
<dbReference type="SUPFAM" id="SSF56784">
    <property type="entry name" value="HAD-like"/>
    <property type="match status" value="1"/>
</dbReference>
<organism evidence="10 11">
    <name type="scientific">candidate division WWE3 bacterium GW2011_GWC2_44_9</name>
    <dbReference type="NCBI Taxonomy" id="1619125"/>
    <lineage>
        <taxon>Bacteria</taxon>
        <taxon>Katanobacteria</taxon>
    </lineage>
</organism>
<dbReference type="SUPFAM" id="SSF81653">
    <property type="entry name" value="Calcium ATPase, transduction domain A"/>
    <property type="match status" value="1"/>
</dbReference>
<dbReference type="InterPro" id="IPR023214">
    <property type="entry name" value="HAD_sf"/>
</dbReference>
<feature type="transmembrane region" description="Helical" evidence="8">
    <location>
        <begin position="855"/>
        <end position="877"/>
    </location>
</feature>
<dbReference type="InterPro" id="IPR036412">
    <property type="entry name" value="HAD-like_sf"/>
</dbReference>
<feature type="transmembrane region" description="Helical" evidence="8">
    <location>
        <begin position="756"/>
        <end position="777"/>
    </location>
</feature>
<gene>
    <name evidence="10" type="ORF">UW82_C0029G0017</name>
</gene>
<reference evidence="10 11" key="1">
    <citation type="journal article" date="2015" name="Nature">
        <title>rRNA introns, odd ribosomes, and small enigmatic genomes across a large radiation of phyla.</title>
        <authorList>
            <person name="Brown C.T."/>
            <person name="Hug L.A."/>
            <person name="Thomas B.C."/>
            <person name="Sharon I."/>
            <person name="Castelle C.J."/>
            <person name="Singh A."/>
            <person name="Wilkins M.J."/>
            <person name="Williams K.H."/>
            <person name="Banfield J.F."/>
        </authorList>
    </citation>
    <scope>NUCLEOTIDE SEQUENCE [LARGE SCALE GENOMIC DNA]</scope>
</reference>
<keyword evidence="3" id="KW-0547">Nucleotide-binding</keyword>
<evidence type="ECO:0000256" key="5">
    <source>
        <dbReference type="ARBA" id="ARBA00022967"/>
    </source>
</evidence>
<dbReference type="AlphaFoldDB" id="A0A0G1KKF4"/>
<evidence type="ECO:0000256" key="7">
    <source>
        <dbReference type="ARBA" id="ARBA00023136"/>
    </source>
</evidence>
<evidence type="ECO:0000259" key="9">
    <source>
        <dbReference type="SMART" id="SM00831"/>
    </source>
</evidence>
<dbReference type="InterPro" id="IPR044492">
    <property type="entry name" value="P_typ_ATPase_HD_dom"/>
</dbReference>
<feature type="transmembrane region" description="Helical" evidence="8">
    <location>
        <begin position="789"/>
        <end position="809"/>
    </location>
</feature>
<dbReference type="SUPFAM" id="SSF81665">
    <property type="entry name" value="Calcium ATPase, transmembrane domain M"/>
    <property type="match status" value="1"/>
</dbReference>
<dbReference type="InterPro" id="IPR023298">
    <property type="entry name" value="ATPase_P-typ_TM_dom_sf"/>
</dbReference>
<evidence type="ECO:0000256" key="1">
    <source>
        <dbReference type="ARBA" id="ARBA00004141"/>
    </source>
</evidence>
<dbReference type="Proteomes" id="UP000034504">
    <property type="component" value="Unassembled WGS sequence"/>
</dbReference>
<dbReference type="InterPro" id="IPR001757">
    <property type="entry name" value="P_typ_ATPase"/>
</dbReference>
<keyword evidence="2 8" id="KW-0812">Transmembrane</keyword>
<dbReference type="InterPro" id="IPR023299">
    <property type="entry name" value="ATPase_P-typ_cyto_dom_N"/>
</dbReference>
<dbReference type="SFLD" id="SFLDF00027">
    <property type="entry name" value="p-type_atpase"/>
    <property type="match status" value="1"/>
</dbReference>
<dbReference type="GO" id="GO:0016887">
    <property type="term" value="F:ATP hydrolysis activity"/>
    <property type="evidence" value="ECO:0007669"/>
    <property type="project" value="InterPro"/>
</dbReference>
<protein>
    <submittedName>
        <fullName evidence="10">ATPase, P-type (Transporting), HAD superfamily, subfamily IC</fullName>
    </submittedName>
</protein>
<dbReference type="InterPro" id="IPR059000">
    <property type="entry name" value="ATPase_P-type_domA"/>
</dbReference>
<feature type="transmembrane region" description="Helical" evidence="8">
    <location>
        <begin position="45"/>
        <end position="61"/>
    </location>
</feature>
<dbReference type="InterPro" id="IPR004014">
    <property type="entry name" value="ATPase_P-typ_cation-transptr_N"/>
</dbReference>
<dbReference type="PROSITE" id="PS00154">
    <property type="entry name" value="ATPASE_E1_E2"/>
    <property type="match status" value="1"/>
</dbReference>
<feature type="transmembrane region" description="Helical" evidence="8">
    <location>
        <begin position="715"/>
        <end position="735"/>
    </location>
</feature>
<proteinExistence type="predicted"/>
<dbReference type="NCBIfam" id="TIGR01494">
    <property type="entry name" value="ATPase_P-type"/>
    <property type="match status" value="2"/>
</dbReference>
<dbReference type="Gene3D" id="3.40.50.1000">
    <property type="entry name" value="HAD superfamily/HAD-like"/>
    <property type="match status" value="1"/>
</dbReference>
<keyword evidence="7 8" id="KW-0472">Membrane</keyword>
<dbReference type="InterPro" id="IPR018303">
    <property type="entry name" value="ATPase_P-typ_P_site"/>
</dbReference>
<feature type="transmembrane region" description="Helical" evidence="8">
    <location>
        <begin position="689"/>
        <end position="709"/>
    </location>
</feature>
<dbReference type="SFLD" id="SFLDS00003">
    <property type="entry name" value="Haloacid_Dehalogenase"/>
    <property type="match status" value="1"/>
</dbReference>
<comment type="caution">
    <text evidence="10">The sequence shown here is derived from an EMBL/GenBank/DDBJ whole genome shotgun (WGS) entry which is preliminary data.</text>
</comment>
<evidence type="ECO:0000256" key="6">
    <source>
        <dbReference type="ARBA" id="ARBA00022989"/>
    </source>
</evidence>
<evidence type="ECO:0000313" key="11">
    <source>
        <dbReference type="Proteomes" id="UP000034504"/>
    </source>
</evidence>
<feature type="transmembrane region" description="Helical" evidence="8">
    <location>
        <begin position="256"/>
        <end position="282"/>
    </location>
</feature>
<dbReference type="Pfam" id="PF00689">
    <property type="entry name" value="Cation_ATPase_C"/>
    <property type="match status" value="1"/>
</dbReference>
<dbReference type="InterPro" id="IPR008250">
    <property type="entry name" value="ATPase_P-typ_transduc_dom_A_sf"/>
</dbReference>
<dbReference type="InterPro" id="IPR006068">
    <property type="entry name" value="ATPase_P-typ_cation-transptr_C"/>
</dbReference>
<dbReference type="Gene3D" id="3.40.1110.10">
    <property type="entry name" value="Calcium-transporting ATPase, cytoplasmic domain N"/>
    <property type="match status" value="1"/>
</dbReference>
<dbReference type="Pfam" id="PF00690">
    <property type="entry name" value="Cation_ATPase_N"/>
    <property type="match status" value="1"/>
</dbReference>
<evidence type="ECO:0000256" key="3">
    <source>
        <dbReference type="ARBA" id="ARBA00022741"/>
    </source>
</evidence>
<dbReference type="SUPFAM" id="SSF81660">
    <property type="entry name" value="Metal cation-transporting ATPase, ATP-binding domain N"/>
    <property type="match status" value="1"/>
</dbReference>
<feature type="domain" description="Cation-transporting P-type ATPase N-terminal" evidence="9">
    <location>
        <begin position="3"/>
        <end position="62"/>
    </location>
</feature>
<evidence type="ECO:0000313" key="10">
    <source>
        <dbReference type="EMBL" id="KKT83980.1"/>
    </source>
</evidence>
<feature type="transmembrane region" description="Helical" evidence="8">
    <location>
        <begin position="67"/>
        <end position="85"/>
    </location>
</feature>
<dbReference type="Pfam" id="PF00122">
    <property type="entry name" value="E1-E2_ATPase"/>
    <property type="match status" value="1"/>
</dbReference>
<accession>A0A0G1KKF4</accession>
<comment type="subcellular location">
    <subcellularLocation>
        <location evidence="1">Membrane</location>
        <topology evidence="1">Multi-pass membrane protein</topology>
    </subcellularLocation>
</comment>
<keyword evidence="6 8" id="KW-1133">Transmembrane helix</keyword>
<dbReference type="Gene3D" id="2.70.150.10">
    <property type="entry name" value="Calcium-transporting ATPase, cytoplasmic transduction domain A"/>
    <property type="match status" value="1"/>
</dbReference>
<dbReference type="GO" id="GO:0016020">
    <property type="term" value="C:membrane"/>
    <property type="evidence" value="ECO:0007669"/>
    <property type="project" value="UniProtKB-SubCell"/>
</dbReference>